<dbReference type="Pfam" id="PF00085">
    <property type="entry name" value="Thioredoxin"/>
    <property type="match status" value="1"/>
</dbReference>
<keyword evidence="6" id="KW-1185">Reference proteome</keyword>
<keyword evidence="1" id="KW-0472">Membrane</keyword>
<dbReference type="GO" id="GO:0000139">
    <property type="term" value="C:Golgi membrane"/>
    <property type="evidence" value="ECO:0007669"/>
    <property type="project" value="TreeGrafter"/>
</dbReference>
<feature type="domain" description="Thioredoxin" evidence="4">
    <location>
        <begin position="13"/>
        <end position="146"/>
    </location>
</feature>
<dbReference type="InterPro" id="IPR013766">
    <property type="entry name" value="Thioredoxin_domain"/>
</dbReference>
<sequence length="484" mass="53694">MMRVLLVAGLALLPLGSALSPPRDRVPLFNGSLVVRSLDAEGYEAMLKDSQSVWIVDYYSSWCAHCRMFAPEWDKVGDFYAKSEVVQVGAVNCNQHKDVCQREEVHAYPSVKAHHVPLGSNDEVEMGVRGRKKVKPVVEWVEGVLREHDIESGMDVSTIVEEKKLRRNEADEEGGTPNDDTSIQMKYNRLRDAGKAATLALANSLFIGTPVLEGERYDAALKWVTALAATFPVEGNRVAVTKLADAVKQQKSWSLAEWSELIAKWRLTATETSFPTDLFAARGDEDSAWAVCKTYTCGLWSLFHSMTAREVKTGDLVGAWKPSDTVAAIRLYMKFFFGCEECRQHFMEANPESLVEELAASDANGPHAVVMWAWSMHNSVNKRLQRDQWPSTSSCSRCYIDIGGPVSTGMSLVHEDGMVVYLTSVYGHEDKALFAEIAMTATYPFPAQVFCAITGVSLLLALVAVVLKTQRHRFVTLKESGHMA</sequence>
<dbReference type="PROSITE" id="PS51352">
    <property type="entry name" value="THIOREDOXIN_2"/>
    <property type="match status" value="1"/>
</dbReference>
<keyword evidence="1" id="KW-0812">Transmembrane</keyword>
<dbReference type="PROSITE" id="PS51324">
    <property type="entry name" value="ERV_ALR"/>
    <property type="match status" value="1"/>
</dbReference>
<dbReference type="PROSITE" id="PS00194">
    <property type="entry name" value="THIOREDOXIN_1"/>
    <property type="match status" value="1"/>
</dbReference>
<evidence type="ECO:0000259" key="4">
    <source>
        <dbReference type="PROSITE" id="PS51352"/>
    </source>
</evidence>
<evidence type="ECO:0000313" key="6">
    <source>
        <dbReference type="Proteomes" id="UP000694044"/>
    </source>
</evidence>
<evidence type="ECO:0000259" key="3">
    <source>
        <dbReference type="PROSITE" id="PS51324"/>
    </source>
</evidence>
<dbReference type="CDD" id="cd02961">
    <property type="entry name" value="PDI_a_family"/>
    <property type="match status" value="1"/>
</dbReference>
<dbReference type="InterPro" id="IPR017905">
    <property type="entry name" value="ERV/ALR_sulphydryl_oxidase"/>
</dbReference>
<evidence type="ECO:0000256" key="2">
    <source>
        <dbReference type="SAM" id="SignalP"/>
    </source>
</evidence>
<proteinExistence type="predicted"/>
<dbReference type="PANTHER" id="PTHR22897:SF8">
    <property type="entry name" value="SULFHYDRYL OXIDASE"/>
    <property type="match status" value="1"/>
</dbReference>
<keyword evidence="2" id="KW-0732">Signal</keyword>
<reference evidence="5" key="1">
    <citation type="submission" date="2021-02" db="EMBL/GenBank/DDBJ databases">
        <authorList>
            <person name="Palmer J.M."/>
        </authorList>
    </citation>
    <scope>NUCLEOTIDE SEQUENCE</scope>
    <source>
        <strain evidence="5">SCRP734</strain>
    </source>
</reference>
<dbReference type="PANTHER" id="PTHR22897">
    <property type="entry name" value="QUIESCIN Q6-RELATED SULFHYDRYL OXIDASE"/>
    <property type="match status" value="1"/>
</dbReference>
<organism evidence="5 6">
    <name type="scientific">Phytophthora pseudosyringae</name>
    <dbReference type="NCBI Taxonomy" id="221518"/>
    <lineage>
        <taxon>Eukaryota</taxon>
        <taxon>Sar</taxon>
        <taxon>Stramenopiles</taxon>
        <taxon>Oomycota</taxon>
        <taxon>Peronosporomycetes</taxon>
        <taxon>Peronosporales</taxon>
        <taxon>Peronosporaceae</taxon>
        <taxon>Phytophthora</taxon>
    </lineage>
</organism>
<keyword evidence="1" id="KW-1133">Transmembrane helix</keyword>
<feature type="chain" id="PRO_5035899484" evidence="2">
    <location>
        <begin position="19"/>
        <end position="484"/>
    </location>
</feature>
<gene>
    <name evidence="5" type="primary">QSOX1_4</name>
    <name evidence="5" type="ORF">PHYPSEUDO_015027</name>
</gene>
<dbReference type="GO" id="GO:0006457">
    <property type="term" value="P:protein folding"/>
    <property type="evidence" value="ECO:0007669"/>
    <property type="project" value="TreeGrafter"/>
</dbReference>
<feature type="domain" description="ERV/ALR sulfhydryl oxidase" evidence="3">
    <location>
        <begin position="287"/>
        <end position="399"/>
    </location>
</feature>
<evidence type="ECO:0000256" key="1">
    <source>
        <dbReference type="SAM" id="Phobius"/>
    </source>
</evidence>
<accession>A0A8T1WLN7</accession>
<dbReference type="InterPro" id="IPR039798">
    <property type="entry name" value="Sulfhydryl_oxidase"/>
</dbReference>
<dbReference type="AlphaFoldDB" id="A0A8T1WLN7"/>
<feature type="signal peptide" evidence="2">
    <location>
        <begin position="1"/>
        <end position="18"/>
    </location>
</feature>
<protein>
    <submittedName>
        <fullName evidence="5">Sulfhydryl oxidase 1</fullName>
    </submittedName>
</protein>
<name>A0A8T1WLN7_9STRA</name>
<comment type="caution">
    <text evidence="5">The sequence shown here is derived from an EMBL/GenBank/DDBJ whole genome shotgun (WGS) entry which is preliminary data.</text>
</comment>
<dbReference type="GO" id="GO:0016971">
    <property type="term" value="F:flavin-dependent sulfhydryl oxidase activity"/>
    <property type="evidence" value="ECO:0007669"/>
    <property type="project" value="InterPro"/>
</dbReference>
<dbReference type="GO" id="GO:0003756">
    <property type="term" value="F:protein disulfide isomerase activity"/>
    <property type="evidence" value="ECO:0007669"/>
    <property type="project" value="TreeGrafter"/>
</dbReference>
<dbReference type="Pfam" id="PF04777">
    <property type="entry name" value="Evr1_Alr"/>
    <property type="match status" value="1"/>
</dbReference>
<feature type="transmembrane region" description="Helical" evidence="1">
    <location>
        <begin position="445"/>
        <end position="467"/>
    </location>
</feature>
<dbReference type="EMBL" id="JAGDFM010000009">
    <property type="protein sequence ID" value="KAG7392639.1"/>
    <property type="molecule type" value="Genomic_DNA"/>
</dbReference>
<dbReference type="Proteomes" id="UP000694044">
    <property type="component" value="Unassembled WGS sequence"/>
</dbReference>
<dbReference type="OrthoDB" id="59470at2759"/>
<evidence type="ECO:0000313" key="5">
    <source>
        <dbReference type="EMBL" id="KAG7392639.1"/>
    </source>
</evidence>
<dbReference type="InterPro" id="IPR017937">
    <property type="entry name" value="Thioredoxin_CS"/>
</dbReference>
<dbReference type="GO" id="GO:0005615">
    <property type="term" value="C:extracellular space"/>
    <property type="evidence" value="ECO:0007669"/>
    <property type="project" value="TreeGrafter"/>
</dbReference>